<reference evidence="1" key="1">
    <citation type="submission" date="2018-05" db="EMBL/GenBank/DDBJ databases">
        <authorList>
            <person name="Lanie J.A."/>
            <person name="Ng W.-L."/>
            <person name="Kazmierczak K.M."/>
            <person name="Andrzejewski T.M."/>
            <person name="Davidsen T.M."/>
            <person name="Wayne K.J."/>
            <person name="Tettelin H."/>
            <person name="Glass J.I."/>
            <person name="Rusch D."/>
            <person name="Podicherti R."/>
            <person name="Tsui H.-C.T."/>
            <person name="Winkler M.E."/>
        </authorList>
    </citation>
    <scope>NUCLEOTIDE SEQUENCE</scope>
</reference>
<dbReference type="Gene3D" id="1.25.40.10">
    <property type="entry name" value="Tetratricopeptide repeat domain"/>
    <property type="match status" value="1"/>
</dbReference>
<protein>
    <recommendedName>
        <fullName evidence="2">Sel1 repeat family protein</fullName>
    </recommendedName>
</protein>
<dbReference type="PANTHER" id="PTHR11102:SF160">
    <property type="entry name" value="ERAD-ASSOCIATED E3 UBIQUITIN-PROTEIN LIGASE COMPONENT HRD3"/>
    <property type="match status" value="1"/>
</dbReference>
<dbReference type="InterPro" id="IPR006597">
    <property type="entry name" value="Sel1-like"/>
</dbReference>
<proteinExistence type="predicted"/>
<gene>
    <name evidence="1" type="ORF">METZ01_LOCUS157480</name>
</gene>
<feature type="non-terminal residue" evidence="1">
    <location>
        <position position="1"/>
    </location>
</feature>
<dbReference type="PANTHER" id="PTHR11102">
    <property type="entry name" value="SEL-1-LIKE PROTEIN"/>
    <property type="match status" value="1"/>
</dbReference>
<dbReference type="EMBL" id="UINC01026703">
    <property type="protein sequence ID" value="SVB04626.1"/>
    <property type="molecule type" value="Genomic_DNA"/>
</dbReference>
<dbReference type="InterPro" id="IPR050767">
    <property type="entry name" value="Sel1_AlgK"/>
</dbReference>
<dbReference type="SUPFAM" id="SSF81901">
    <property type="entry name" value="HCP-like"/>
    <property type="match status" value="1"/>
</dbReference>
<dbReference type="SMART" id="SM00671">
    <property type="entry name" value="SEL1"/>
    <property type="match status" value="3"/>
</dbReference>
<accession>A0A382ASY0</accession>
<organism evidence="1">
    <name type="scientific">marine metagenome</name>
    <dbReference type="NCBI Taxonomy" id="408172"/>
    <lineage>
        <taxon>unclassified sequences</taxon>
        <taxon>metagenomes</taxon>
        <taxon>ecological metagenomes</taxon>
    </lineage>
</organism>
<name>A0A382ASY0_9ZZZZ</name>
<dbReference type="InterPro" id="IPR011990">
    <property type="entry name" value="TPR-like_helical_dom_sf"/>
</dbReference>
<sequence length="460" mass="52682">TVQTMYSCSIKIPEAQAWLEANSGTGEIDEKISDAFDLFEKTDLPINQKVETLQQKAESGDSQAQAGLGTLHLMAALKEVGVKHDPERGITLLNQAAEKKVASAYVMLGSAYMIPGFAFPKQDFETAYSWYEKAAQTGRGDALNTAGMMKLFGLGTKQDGPQAVEWITRASEQGNPSAHFNLGIIRVFFPKELKQRWKVSLEQDPVTGMMHINLAAEQGHEPSKMMLQFLNQKKHPELAYPAQAKAKLWKNKYPRKLARNRDYPDSTIEMDFKIEGGQIKFMDANINAKLVWSLGAGGAVVNQDNVQKNGNKQFLLNKWWGFDNCAYLYLWDEEGNEYGLYNKKIKKNPMQRYINDEWWIATYGKTDIGKNKFKGEYHEIEENIFSYIDANYKFKTTNNKTVLVLEYLEYSKIDKHGNKIKEDVSEWGEIEYFECKISNIRETKEFSDQLEHIKKMFNKK</sequence>
<dbReference type="AlphaFoldDB" id="A0A382ASY0"/>
<evidence type="ECO:0008006" key="2">
    <source>
        <dbReference type="Google" id="ProtNLM"/>
    </source>
</evidence>
<dbReference type="Pfam" id="PF08238">
    <property type="entry name" value="Sel1"/>
    <property type="match status" value="4"/>
</dbReference>
<evidence type="ECO:0000313" key="1">
    <source>
        <dbReference type="EMBL" id="SVB04626.1"/>
    </source>
</evidence>